<feature type="transmembrane region" description="Helical" evidence="2">
    <location>
        <begin position="274"/>
        <end position="296"/>
    </location>
</feature>
<keyword evidence="2" id="KW-1133">Transmembrane helix</keyword>
<dbReference type="PIRSF" id="PIRSF028704">
    <property type="entry name" value="UPC028704"/>
    <property type="match status" value="1"/>
</dbReference>
<feature type="transmembrane region" description="Helical" evidence="2">
    <location>
        <begin position="191"/>
        <end position="211"/>
    </location>
</feature>
<feature type="region of interest" description="Disordered" evidence="1">
    <location>
        <begin position="369"/>
        <end position="389"/>
    </location>
</feature>
<proteinExistence type="predicted"/>
<keyword evidence="4" id="KW-1185">Reference proteome</keyword>
<protein>
    <recommendedName>
        <fullName evidence="5">OpgC protein</fullName>
    </recommendedName>
</protein>
<evidence type="ECO:0008006" key="5">
    <source>
        <dbReference type="Google" id="ProtNLM"/>
    </source>
</evidence>
<dbReference type="EMBL" id="FOPM01000008">
    <property type="protein sequence ID" value="SFG69374.1"/>
    <property type="molecule type" value="Genomic_DNA"/>
</dbReference>
<dbReference type="OrthoDB" id="9775975at2"/>
<evidence type="ECO:0000256" key="1">
    <source>
        <dbReference type="SAM" id="MobiDB-lite"/>
    </source>
</evidence>
<accession>A0A1I2TX00</accession>
<evidence type="ECO:0000313" key="4">
    <source>
        <dbReference type="Proteomes" id="UP000199229"/>
    </source>
</evidence>
<dbReference type="Pfam" id="PF10129">
    <property type="entry name" value="OpgC_C"/>
    <property type="match status" value="1"/>
</dbReference>
<name>A0A1I2TX00_9HYPH</name>
<feature type="transmembrane region" description="Helical" evidence="2">
    <location>
        <begin position="223"/>
        <end position="246"/>
    </location>
</feature>
<keyword evidence="2" id="KW-0812">Transmembrane</keyword>
<evidence type="ECO:0000256" key="2">
    <source>
        <dbReference type="SAM" id="Phobius"/>
    </source>
</evidence>
<feature type="transmembrane region" description="Helical" evidence="2">
    <location>
        <begin position="308"/>
        <end position="326"/>
    </location>
</feature>
<feature type="transmembrane region" description="Helical" evidence="2">
    <location>
        <begin position="338"/>
        <end position="359"/>
    </location>
</feature>
<dbReference type="PANTHER" id="PTHR38592">
    <property type="entry name" value="BLL4819 PROTEIN"/>
    <property type="match status" value="1"/>
</dbReference>
<feature type="compositionally biased region" description="Basic and acidic residues" evidence="1">
    <location>
        <begin position="369"/>
        <end position="378"/>
    </location>
</feature>
<evidence type="ECO:0000313" key="3">
    <source>
        <dbReference type="EMBL" id="SFG69374.1"/>
    </source>
</evidence>
<gene>
    <name evidence="3" type="ORF">SAMN05192565_10894</name>
</gene>
<dbReference type="STRING" id="582675.SAMN05192565_10894"/>
<sequence>MPSRRTTIDTIRGLCLVNIFVGHLQLGQLNALSPSRLGFSDSADVFVLLSGISTALAFGGRAAGPFPNLLLGLWRRAARIFAFDLGIVAATLLVFATVIILRGSDKGYADHLHLLQNPGPATLLWHAVTLRQTVGHSTILRLYVALMLMAPIWLRLAVWRWWAPLGAAGLLWIAGGHFQLVMHNSLTGEPFLLSIIPWTLLFCIGLTLGMAMIRGVRAPVTPLLVVPALTLLLGYIVLVVGAAPLWPPAQEWILARHEHFWIGASKTYQSPLRLLHVLSLAYLVMALPKAPLIRLLHAAQPNQFLPRLGRSSLPVFALGAVGAVLADEVLDLVRDATNGAWLPALLVEVAAIAAFLWLADLISQRRPIRAPERPDRHGPSPTLDPALRS</sequence>
<reference evidence="4" key="1">
    <citation type="submission" date="2016-10" db="EMBL/GenBank/DDBJ databases">
        <authorList>
            <person name="Varghese N."/>
            <person name="Submissions S."/>
        </authorList>
    </citation>
    <scope>NUCLEOTIDE SEQUENCE [LARGE SCALE GENOMIC DNA]</scope>
    <source>
        <strain evidence="4">Gh-105</strain>
    </source>
</reference>
<dbReference type="PANTHER" id="PTHR38592:SF3">
    <property type="entry name" value="BLL4819 PROTEIN"/>
    <property type="match status" value="1"/>
</dbReference>
<organism evidence="3 4">
    <name type="scientific">Methylobacterium gossipiicola</name>
    <dbReference type="NCBI Taxonomy" id="582675"/>
    <lineage>
        <taxon>Bacteria</taxon>
        <taxon>Pseudomonadati</taxon>
        <taxon>Pseudomonadota</taxon>
        <taxon>Alphaproteobacteria</taxon>
        <taxon>Hyphomicrobiales</taxon>
        <taxon>Methylobacteriaceae</taxon>
        <taxon>Methylobacterium</taxon>
    </lineage>
</organism>
<feature type="transmembrane region" description="Helical" evidence="2">
    <location>
        <begin position="134"/>
        <end position="154"/>
    </location>
</feature>
<feature type="transmembrane region" description="Helical" evidence="2">
    <location>
        <begin position="161"/>
        <end position="179"/>
    </location>
</feature>
<dbReference type="RefSeq" id="WP_091971082.1">
    <property type="nucleotide sequence ID" value="NZ_FOPM01000008.1"/>
</dbReference>
<dbReference type="InterPro" id="IPR014550">
    <property type="entry name" value="UCP028704_OpgC"/>
</dbReference>
<dbReference type="AlphaFoldDB" id="A0A1I2TX00"/>
<dbReference type="Proteomes" id="UP000199229">
    <property type="component" value="Unassembled WGS sequence"/>
</dbReference>
<feature type="transmembrane region" description="Helical" evidence="2">
    <location>
        <begin position="80"/>
        <end position="101"/>
    </location>
</feature>
<keyword evidence="2" id="KW-0472">Membrane</keyword>